<evidence type="ECO:0000313" key="2">
    <source>
        <dbReference type="EMBL" id="MPC67974.1"/>
    </source>
</evidence>
<gene>
    <name evidence="2" type="ORF">E2C01_062165</name>
</gene>
<feature type="region of interest" description="Disordered" evidence="1">
    <location>
        <begin position="180"/>
        <end position="199"/>
    </location>
</feature>
<keyword evidence="3" id="KW-1185">Reference proteome</keyword>
<feature type="compositionally biased region" description="Basic and acidic residues" evidence="1">
    <location>
        <begin position="226"/>
        <end position="242"/>
    </location>
</feature>
<feature type="compositionally biased region" description="Polar residues" evidence="1">
    <location>
        <begin position="206"/>
        <end position="217"/>
    </location>
</feature>
<dbReference type="Proteomes" id="UP000324222">
    <property type="component" value="Unassembled WGS sequence"/>
</dbReference>
<accession>A0A5B7HH93</accession>
<feature type="region of interest" description="Disordered" evidence="1">
    <location>
        <begin position="206"/>
        <end position="267"/>
    </location>
</feature>
<dbReference type="EMBL" id="VSRR010027056">
    <property type="protein sequence ID" value="MPC67974.1"/>
    <property type="molecule type" value="Genomic_DNA"/>
</dbReference>
<sequence length="291" mass="31799">MHSYALFCVPAYERGLPPFPRPAAACPPSRLGTSLDHLAPSSRPSRLEWAWHSMATHFLLFGRGGMPWPVPYPRVPTNTAAKCSVLSAARERRHGGRGWCCLAARRSQTSERPGGGVSRRRESIGVGEHSYHRPFPLIASPRRLPPQSPLSSVSEQRTLPHASRTPALCRGRVSIPCSVTSSHASGHQLPVAGTGSGHSAMRVATTSNTTDTMPSSPQRQQQQQKQKQDAHGSQDARRKEHCLSPQTDPRLGHLAASLGPPRAWPPVINQEANTKRLLFHPKHSELQPLMA</sequence>
<name>A0A5B7HH93_PORTR</name>
<evidence type="ECO:0000256" key="1">
    <source>
        <dbReference type="SAM" id="MobiDB-lite"/>
    </source>
</evidence>
<reference evidence="2 3" key="1">
    <citation type="submission" date="2019-05" db="EMBL/GenBank/DDBJ databases">
        <title>Another draft genome of Portunus trituberculatus and its Hox gene families provides insights of decapod evolution.</title>
        <authorList>
            <person name="Jeong J.-H."/>
            <person name="Song I."/>
            <person name="Kim S."/>
            <person name="Choi T."/>
            <person name="Kim D."/>
            <person name="Ryu S."/>
            <person name="Kim W."/>
        </authorList>
    </citation>
    <scope>NUCLEOTIDE SEQUENCE [LARGE SCALE GENOMIC DNA]</scope>
    <source>
        <tissue evidence="2">Muscle</tissue>
    </source>
</reference>
<evidence type="ECO:0000313" key="3">
    <source>
        <dbReference type="Proteomes" id="UP000324222"/>
    </source>
</evidence>
<organism evidence="2 3">
    <name type="scientific">Portunus trituberculatus</name>
    <name type="common">Swimming crab</name>
    <name type="synonym">Neptunus trituberculatus</name>
    <dbReference type="NCBI Taxonomy" id="210409"/>
    <lineage>
        <taxon>Eukaryota</taxon>
        <taxon>Metazoa</taxon>
        <taxon>Ecdysozoa</taxon>
        <taxon>Arthropoda</taxon>
        <taxon>Crustacea</taxon>
        <taxon>Multicrustacea</taxon>
        <taxon>Malacostraca</taxon>
        <taxon>Eumalacostraca</taxon>
        <taxon>Eucarida</taxon>
        <taxon>Decapoda</taxon>
        <taxon>Pleocyemata</taxon>
        <taxon>Brachyura</taxon>
        <taxon>Eubrachyura</taxon>
        <taxon>Portunoidea</taxon>
        <taxon>Portunidae</taxon>
        <taxon>Portuninae</taxon>
        <taxon>Portunus</taxon>
    </lineage>
</organism>
<protein>
    <submittedName>
        <fullName evidence="2">Uncharacterized protein</fullName>
    </submittedName>
</protein>
<dbReference type="AlphaFoldDB" id="A0A5B7HH93"/>
<feature type="region of interest" description="Disordered" evidence="1">
    <location>
        <begin position="132"/>
        <end position="165"/>
    </location>
</feature>
<proteinExistence type="predicted"/>
<comment type="caution">
    <text evidence="2">The sequence shown here is derived from an EMBL/GenBank/DDBJ whole genome shotgun (WGS) entry which is preliminary data.</text>
</comment>